<feature type="site" description="Deprotonates C-terminal active site Cys" evidence="8">
    <location>
        <position position="23"/>
    </location>
</feature>
<evidence type="ECO:0000256" key="6">
    <source>
        <dbReference type="NCBIfam" id="TIGR01068"/>
    </source>
</evidence>
<dbReference type="PANTHER" id="PTHR45663:SF11">
    <property type="entry name" value="GEO12009P1"/>
    <property type="match status" value="1"/>
</dbReference>
<evidence type="ECO:0000256" key="8">
    <source>
        <dbReference type="PIRSR" id="PIRSR000077-1"/>
    </source>
</evidence>
<evidence type="ECO:0000313" key="12">
    <source>
        <dbReference type="Proteomes" id="UP000823613"/>
    </source>
</evidence>
<dbReference type="InterPro" id="IPR013766">
    <property type="entry name" value="Thioredoxin_domain"/>
</dbReference>
<feature type="domain" description="Thioredoxin" evidence="10">
    <location>
        <begin position="1"/>
        <end position="103"/>
    </location>
</feature>
<gene>
    <name evidence="11" type="primary">trxA</name>
    <name evidence="11" type="ORF">IAC58_00615</name>
</gene>
<comment type="similarity">
    <text evidence="1 7">Belongs to the thioredoxin family.</text>
</comment>
<evidence type="ECO:0000259" key="10">
    <source>
        <dbReference type="PROSITE" id="PS51352"/>
    </source>
</evidence>
<dbReference type="CDD" id="cd02947">
    <property type="entry name" value="TRX_family"/>
    <property type="match status" value="1"/>
</dbReference>
<evidence type="ECO:0000256" key="9">
    <source>
        <dbReference type="PIRSR" id="PIRSR000077-4"/>
    </source>
</evidence>
<keyword evidence="2" id="KW-0813">Transport</keyword>
<name>A0A9D9DG91_9BACL</name>
<evidence type="ECO:0000256" key="5">
    <source>
        <dbReference type="ARBA" id="ARBA00023284"/>
    </source>
</evidence>
<evidence type="ECO:0000256" key="4">
    <source>
        <dbReference type="ARBA" id="ARBA00023157"/>
    </source>
</evidence>
<reference evidence="11" key="2">
    <citation type="journal article" date="2021" name="PeerJ">
        <title>Extensive microbial diversity within the chicken gut microbiome revealed by metagenomics and culture.</title>
        <authorList>
            <person name="Gilroy R."/>
            <person name="Ravi A."/>
            <person name="Getino M."/>
            <person name="Pursley I."/>
            <person name="Horton D.L."/>
            <person name="Alikhan N.F."/>
            <person name="Baker D."/>
            <person name="Gharbi K."/>
            <person name="Hall N."/>
            <person name="Watson M."/>
            <person name="Adriaenssens E.M."/>
            <person name="Foster-Nyarko E."/>
            <person name="Jarju S."/>
            <person name="Secka A."/>
            <person name="Antonio M."/>
            <person name="Oren A."/>
            <person name="Chaudhuri R.R."/>
            <person name="La Ragione R."/>
            <person name="Hildebrand F."/>
            <person name="Pallen M.J."/>
        </authorList>
    </citation>
    <scope>NUCLEOTIDE SEQUENCE</scope>
    <source>
        <strain evidence="11">11159</strain>
    </source>
</reference>
<dbReference type="GO" id="GO:0005737">
    <property type="term" value="C:cytoplasm"/>
    <property type="evidence" value="ECO:0007669"/>
    <property type="project" value="TreeGrafter"/>
</dbReference>
<evidence type="ECO:0000256" key="1">
    <source>
        <dbReference type="ARBA" id="ARBA00008987"/>
    </source>
</evidence>
<feature type="active site" description="Nucleophile" evidence="8">
    <location>
        <position position="29"/>
    </location>
</feature>
<evidence type="ECO:0000313" key="11">
    <source>
        <dbReference type="EMBL" id="MBO8427052.1"/>
    </source>
</evidence>
<dbReference type="AlphaFoldDB" id="A0A9D9DG91"/>
<dbReference type="InterPro" id="IPR005746">
    <property type="entry name" value="Thioredoxin"/>
</dbReference>
<feature type="disulfide bond" description="Redox-active" evidence="9">
    <location>
        <begin position="29"/>
        <end position="32"/>
    </location>
</feature>
<dbReference type="PIRSF" id="PIRSF000077">
    <property type="entry name" value="Thioredoxin"/>
    <property type="match status" value="1"/>
</dbReference>
<dbReference type="Proteomes" id="UP000823613">
    <property type="component" value="Unassembled WGS sequence"/>
</dbReference>
<keyword evidence="3" id="KW-0249">Electron transport</keyword>
<dbReference type="PANTHER" id="PTHR45663">
    <property type="entry name" value="GEO12009P1"/>
    <property type="match status" value="1"/>
</dbReference>
<keyword evidence="5 9" id="KW-0676">Redox-active center</keyword>
<organism evidence="11 12">
    <name type="scientific">Candidatus Onthovivens merdipullorum</name>
    <dbReference type="NCBI Taxonomy" id="2840889"/>
    <lineage>
        <taxon>Bacteria</taxon>
        <taxon>Bacillati</taxon>
        <taxon>Bacillota</taxon>
        <taxon>Bacilli</taxon>
        <taxon>Bacillales</taxon>
        <taxon>Candidatus Onthovivens</taxon>
    </lineage>
</organism>
<reference evidence="11" key="1">
    <citation type="submission" date="2020-10" db="EMBL/GenBank/DDBJ databases">
        <authorList>
            <person name="Gilroy R."/>
        </authorList>
    </citation>
    <scope>NUCLEOTIDE SEQUENCE</scope>
    <source>
        <strain evidence="11">11159</strain>
    </source>
</reference>
<dbReference type="NCBIfam" id="TIGR01068">
    <property type="entry name" value="thioredoxin"/>
    <property type="match status" value="1"/>
</dbReference>
<sequence>MLIHLEKNQDFKSLVKEGVTLVDFYATRCGPCKMLAPQLEQLAEKRQDINVIKIDVDQHEELAAEFNIRVVPTLILFKDGANINVSSGFKTAAALENLVNTAF</sequence>
<dbReference type="InterPro" id="IPR036249">
    <property type="entry name" value="Thioredoxin-like_sf"/>
</dbReference>
<comment type="caution">
    <text evidence="11">The sequence shown here is derived from an EMBL/GenBank/DDBJ whole genome shotgun (WGS) entry which is preliminary data.</text>
</comment>
<dbReference type="Gene3D" id="3.40.30.10">
    <property type="entry name" value="Glutaredoxin"/>
    <property type="match status" value="1"/>
</dbReference>
<feature type="site" description="Contributes to redox potential value" evidence="8">
    <location>
        <position position="30"/>
    </location>
</feature>
<feature type="site" description="Contributes to redox potential value" evidence="8">
    <location>
        <position position="31"/>
    </location>
</feature>
<proteinExistence type="inferred from homology"/>
<evidence type="ECO:0000256" key="3">
    <source>
        <dbReference type="ARBA" id="ARBA00022982"/>
    </source>
</evidence>
<dbReference type="Pfam" id="PF00085">
    <property type="entry name" value="Thioredoxin"/>
    <property type="match status" value="1"/>
</dbReference>
<dbReference type="PROSITE" id="PS51352">
    <property type="entry name" value="THIOREDOXIN_2"/>
    <property type="match status" value="1"/>
</dbReference>
<keyword evidence="4 9" id="KW-1015">Disulfide bond</keyword>
<dbReference type="GO" id="GO:0015035">
    <property type="term" value="F:protein-disulfide reductase activity"/>
    <property type="evidence" value="ECO:0007669"/>
    <property type="project" value="UniProtKB-UniRule"/>
</dbReference>
<evidence type="ECO:0000256" key="2">
    <source>
        <dbReference type="ARBA" id="ARBA00022448"/>
    </source>
</evidence>
<dbReference type="SUPFAM" id="SSF52833">
    <property type="entry name" value="Thioredoxin-like"/>
    <property type="match status" value="1"/>
</dbReference>
<feature type="active site" description="Nucleophile" evidence="8">
    <location>
        <position position="32"/>
    </location>
</feature>
<protein>
    <recommendedName>
        <fullName evidence="6 7">Thioredoxin</fullName>
    </recommendedName>
</protein>
<dbReference type="EMBL" id="JADIMY010000012">
    <property type="protein sequence ID" value="MBO8427052.1"/>
    <property type="molecule type" value="Genomic_DNA"/>
</dbReference>
<evidence type="ECO:0000256" key="7">
    <source>
        <dbReference type="PIRNR" id="PIRNR000077"/>
    </source>
</evidence>
<accession>A0A9D9DG91</accession>